<dbReference type="InterPro" id="IPR011051">
    <property type="entry name" value="RmlC_Cupin_sf"/>
</dbReference>
<keyword evidence="2" id="KW-1185">Reference proteome</keyword>
<gene>
    <name evidence="1" type="ORF">VTL71DRAFT_7615</name>
</gene>
<dbReference type="InterPro" id="IPR014710">
    <property type="entry name" value="RmlC-like_jellyroll"/>
</dbReference>
<organism evidence="1 2">
    <name type="scientific">Oculimacula yallundae</name>
    <dbReference type="NCBI Taxonomy" id="86028"/>
    <lineage>
        <taxon>Eukaryota</taxon>
        <taxon>Fungi</taxon>
        <taxon>Dikarya</taxon>
        <taxon>Ascomycota</taxon>
        <taxon>Pezizomycotina</taxon>
        <taxon>Leotiomycetes</taxon>
        <taxon>Helotiales</taxon>
        <taxon>Ploettnerulaceae</taxon>
        <taxon>Oculimacula</taxon>
    </lineage>
</organism>
<name>A0ABR4BUM0_9HELO</name>
<evidence type="ECO:0000313" key="2">
    <source>
        <dbReference type="Proteomes" id="UP001595075"/>
    </source>
</evidence>
<dbReference type="Gene3D" id="2.60.120.10">
    <property type="entry name" value="Jelly Rolls"/>
    <property type="match status" value="1"/>
</dbReference>
<comment type="caution">
    <text evidence="1">The sequence shown here is derived from an EMBL/GenBank/DDBJ whole genome shotgun (WGS) entry which is preliminary data.</text>
</comment>
<evidence type="ECO:0008006" key="3">
    <source>
        <dbReference type="Google" id="ProtNLM"/>
    </source>
</evidence>
<dbReference type="EMBL" id="JAZHXI010000019">
    <property type="protein sequence ID" value="KAL2061342.1"/>
    <property type="molecule type" value="Genomic_DNA"/>
</dbReference>
<dbReference type="Proteomes" id="UP001595075">
    <property type="component" value="Unassembled WGS sequence"/>
</dbReference>
<evidence type="ECO:0000313" key="1">
    <source>
        <dbReference type="EMBL" id="KAL2061342.1"/>
    </source>
</evidence>
<accession>A0ABR4BUM0</accession>
<proteinExistence type="predicted"/>
<dbReference type="SUPFAM" id="SSF51182">
    <property type="entry name" value="RmlC-like cupins"/>
    <property type="match status" value="1"/>
</dbReference>
<reference evidence="1 2" key="1">
    <citation type="journal article" date="2024" name="Commun. Biol.">
        <title>Comparative genomic analysis of thermophilic fungi reveals convergent evolutionary adaptations and gene losses.</title>
        <authorList>
            <person name="Steindorff A.S."/>
            <person name="Aguilar-Pontes M.V."/>
            <person name="Robinson A.J."/>
            <person name="Andreopoulos B."/>
            <person name="LaButti K."/>
            <person name="Kuo A."/>
            <person name="Mondo S."/>
            <person name="Riley R."/>
            <person name="Otillar R."/>
            <person name="Haridas S."/>
            <person name="Lipzen A."/>
            <person name="Grimwood J."/>
            <person name="Schmutz J."/>
            <person name="Clum A."/>
            <person name="Reid I.D."/>
            <person name="Moisan M.C."/>
            <person name="Butler G."/>
            <person name="Nguyen T.T.M."/>
            <person name="Dewar K."/>
            <person name="Conant G."/>
            <person name="Drula E."/>
            <person name="Henrissat B."/>
            <person name="Hansel C."/>
            <person name="Singer S."/>
            <person name="Hutchinson M.I."/>
            <person name="de Vries R.P."/>
            <person name="Natvig D.O."/>
            <person name="Powell A.J."/>
            <person name="Tsang A."/>
            <person name="Grigoriev I.V."/>
        </authorList>
    </citation>
    <scope>NUCLEOTIDE SEQUENCE [LARGE SCALE GENOMIC DNA]</scope>
    <source>
        <strain evidence="1 2">CBS 494.80</strain>
    </source>
</reference>
<sequence>MTSLLPIIKDILPIIMPSKVHVTKSTELDVATGQTDGMVRKGAIIKKSNKVCASVMTASPHTSSAIHHHGEQDTIVYAASGHGGTFPSYLPISHPSLRITSLTSLPQAIISDNGQTRQELSPGDFALIPAWTEHQEVNDGEEEVTWIITRSGSEPVVVNLKGWGEGTKD</sequence>
<protein>
    <recommendedName>
        <fullName evidence="3">Cupin 2 conserved barrel domain-containing protein</fullName>
    </recommendedName>
</protein>